<comment type="caution">
    <text evidence="3">The sequence shown here is derived from an EMBL/GenBank/DDBJ whole genome shotgun (WGS) entry which is preliminary data.</text>
</comment>
<keyword evidence="4" id="KW-1185">Reference proteome</keyword>
<feature type="signal peptide" evidence="2">
    <location>
        <begin position="1"/>
        <end position="21"/>
    </location>
</feature>
<dbReference type="Proteomes" id="UP001494902">
    <property type="component" value="Unassembled WGS sequence"/>
</dbReference>
<evidence type="ECO:0000256" key="2">
    <source>
        <dbReference type="SAM" id="SignalP"/>
    </source>
</evidence>
<evidence type="ECO:0000313" key="4">
    <source>
        <dbReference type="Proteomes" id="UP001494902"/>
    </source>
</evidence>
<dbReference type="PROSITE" id="PS51257">
    <property type="entry name" value="PROKAR_LIPOPROTEIN"/>
    <property type="match status" value="1"/>
</dbReference>
<protein>
    <submittedName>
        <fullName evidence="3">TRAP transporter substrate-binding protein DctP</fullName>
    </submittedName>
</protein>
<dbReference type="CDD" id="cd13601">
    <property type="entry name" value="PBP2_TRAP_DctP1_3_4_like"/>
    <property type="match status" value="1"/>
</dbReference>
<evidence type="ECO:0000313" key="3">
    <source>
        <dbReference type="EMBL" id="MEQ3551923.1"/>
    </source>
</evidence>
<dbReference type="PANTHER" id="PTHR33376:SF15">
    <property type="entry name" value="BLL6794 PROTEIN"/>
    <property type="match status" value="1"/>
</dbReference>
<dbReference type="Gene3D" id="3.40.190.170">
    <property type="entry name" value="Bacterial extracellular solute-binding protein, family 7"/>
    <property type="match status" value="1"/>
</dbReference>
<dbReference type="EMBL" id="JBEDNQ010000006">
    <property type="protein sequence ID" value="MEQ3551923.1"/>
    <property type="molecule type" value="Genomic_DNA"/>
</dbReference>
<sequence>MRKLGNGAGLVTCLVATVALAAACGAPPDGTAGPQSRTLVVADSYPVTHPASTDGIVHFTDRVTELTGGEVDFDYYPSEQLGKAGDYVTLVGNGAIDIGVVSPPYLSDKLPLSNVGDLPGLSSDSCTTAHAVEALTAEDGVLYEEEFAPRGLRPLFVGVVPQYEFMSNVEITEPTQIAGMLTRSPGGVVDQTLRTLGAVPVSIAGPEVYEAMSRGTVDAMTLPPMSAVPFRLDEVASYATEGAPLGGFTLTFAISEALWQDLPDAHRAAMTQAGAETVQNLCEEMTTQTADARATLEAGGMTFTTLSDAQRAEWDRAVTEIRADWVADMEADGRPGAAVLDAMESELERVRSAGDAR</sequence>
<dbReference type="NCBIfam" id="NF037995">
    <property type="entry name" value="TRAP_S1"/>
    <property type="match status" value="1"/>
</dbReference>
<name>A0ABV1KDG3_9PSEU</name>
<dbReference type="InterPro" id="IPR018389">
    <property type="entry name" value="DctP_fam"/>
</dbReference>
<organism evidence="3 4">
    <name type="scientific">Pseudonocardia nematodicida</name>
    <dbReference type="NCBI Taxonomy" id="1206997"/>
    <lineage>
        <taxon>Bacteria</taxon>
        <taxon>Bacillati</taxon>
        <taxon>Actinomycetota</taxon>
        <taxon>Actinomycetes</taxon>
        <taxon>Pseudonocardiales</taxon>
        <taxon>Pseudonocardiaceae</taxon>
        <taxon>Pseudonocardia</taxon>
    </lineage>
</organism>
<dbReference type="Pfam" id="PF03480">
    <property type="entry name" value="DctP"/>
    <property type="match status" value="1"/>
</dbReference>
<reference evidence="3 4" key="1">
    <citation type="submission" date="2024-03" db="EMBL/GenBank/DDBJ databases">
        <title>Draft genome sequence of Pseudonocardia nematodicida JCM 31783.</title>
        <authorList>
            <person name="Butdee W."/>
            <person name="Duangmal K."/>
        </authorList>
    </citation>
    <scope>NUCLEOTIDE SEQUENCE [LARGE SCALE GENOMIC DNA]</scope>
    <source>
        <strain evidence="3 4">JCM 31783</strain>
    </source>
</reference>
<proteinExistence type="predicted"/>
<accession>A0ABV1KDG3</accession>
<evidence type="ECO:0000256" key="1">
    <source>
        <dbReference type="ARBA" id="ARBA00022729"/>
    </source>
</evidence>
<gene>
    <name evidence="3" type="primary">dctP</name>
    <name evidence="3" type="ORF">WIS52_15730</name>
</gene>
<feature type="chain" id="PRO_5047143362" evidence="2">
    <location>
        <begin position="22"/>
        <end position="357"/>
    </location>
</feature>
<dbReference type="RefSeq" id="WP_349299001.1">
    <property type="nucleotide sequence ID" value="NZ_JBEDNQ010000006.1"/>
</dbReference>
<keyword evidence="1 2" id="KW-0732">Signal</keyword>
<dbReference type="PANTHER" id="PTHR33376">
    <property type="match status" value="1"/>
</dbReference>
<dbReference type="InterPro" id="IPR038404">
    <property type="entry name" value="TRAP_DctP_sf"/>
</dbReference>